<dbReference type="SMART" id="SM00283">
    <property type="entry name" value="MA"/>
    <property type="match status" value="1"/>
</dbReference>
<dbReference type="OrthoDB" id="2489132at2"/>
<dbReference type="Proteomes" id="UP000295357">
    <property type="component" value="Unassembled WGS sequence"/>
</dbReference>
<dbReference type="InterPro" id="IPR004089">
    <property type="entry name" value="MCPsignal_dom"/>
</dbReference>
<reference evidence="5 6" key="1">
    <citation type="submission" date="2019-03" db="EMBL/GenBank/DDBJ databases">
        <title>Genomic Encyclopedia of Type Strains, Phase IV (KMG-IV): sequencing the most valuable type-strain genomes for metagenomic binning, comparative biology and taxonomic classification.</title>
        <authorList>
            <person name="Goeker M."/>
        </authorList>
    </citation>
    <scope>NUCLEOTIDE SEQUENCE [LARGE SCALE GENOMIC DNA]</scope>
    <source>
        <strain evidence="5 6">DSM 25082</strain>
    </source>
</reference>
<evidence type="ECO:0000256" key="1">
    <source>
        <dbReference type="ARBA" id="ARBA00023224"/>
    </source>
</evidence>
<dbReference type="PANTHER" id="PTHR32089:SF112">
    <property type="entry name" value="LYSOZYME-LIKE PROTEIN-RELATED"/>
    <property type="match status" value="1"/>
</dbReference>
<dbReference type="AlphaFoldDB" id="A0A4R6MRT5"/>
<comment type="caution">
    <text evidence="5">The sequence shown here is derived from an EMBL/GenBank/DDBJ whole genome shotgun (WGS) entry which is preliminary data.</text>
</comment>
<organism evidence="5 6">
    <name type="scientific">Roseateles asaccharophilus</name>
    <dbReference type="NCBI Taxonomy" id="582607"/>
    <lineage>
        <taxon>Bacteria</taxon>
        <taxon>Pseudomonadati</taxon>
        <taxon>Pseudomonadota</taxon>
        <taxon>Betaproteobacteria</taxon>
        <taxon>Burkholderiales</taxon>
        <taxon>Sphaerotilaceae</taxon>
        <taxon>Roseateles</taxon>
    </lineage>
</organism>
<keyword evidence="3" id="KW-0175">Coiled coil</keyword>
<dbReference type="RefSeq" id="WP_133605386.1">
    <property type="nucleotide sequence ID" value="NZ_JBKBOZ010000011.1"/>
</dbReference>
<gene>
    <name evidence="5" type="ORF">DFR39_11275</name>
</gene>
<dbReference type="PANTHER" id="PTHR32089">
    <property type="entry name" value="METHYL-ACCEPTING CHEMOTAXIS PROTEIN MCPB"/>
    <property type="match status" value="1"/>
</dbReference>
<sequence>MMLNWKRREPSVEGAVPAEAAPSGLDVVRRLSRSVSSLGRDAAEVRGVLEDTQKIVEAQGQAMQALASQLGEVQRAQTHIGEATQLTHAAVGRARHALAGVGTEVGGIVQTLREVSVAAGEITQIALQTRLVAFNASVEAKRAGEAGRGFGVVADAVKDLAAKVEASSKAIVGRVAALDARVDNFSRELLSDGAPGEHGNKRHHNNSSSIHAAFAAVERDVERISASAEQTRNTTASLNERAAELEREVAQAMRGLATAFGVSDKFLRLSEELIEQIAESGVEVDDSLYIRGAQEAAGEIAALLEQAVQAGKIRLDQLFDERYQPIAGTQPQQHLTPFCELADRLFPAVQERLLGLSDKVVYCIAVDRNGYVPTHNRKYCQPQRPGDVVWNTANSRYRRIFNDRTGLASARNQRPFLLQTYRRDMGGGKFVLLKEASAPIVVNGRHWGGLRLAFNF</sequence>
<protein>
    <submittedName>
        <fullName evidence="5">Methyl-accepting chemotaxis protein</fullName>
    </submittedName>
</protein>
<evidence type="ECO:0000313" key="5">
    <source>
        <dbReference type="EMBL" id="TDP05043.1"/>
    </source>
</evidence>
<dbReference type="Gene3D" id="1.10.287.950">
    <property type="entry name" value="Methyl-accepting chemotaxis protein"/>
    <property type="match status" value="1"/>
</dbReference>
<evidence type="ECO:0000256" key="2">
    <source>
        <dbReference type="PROSITE-ProRule" id="PRU00284"/>
    </source>
</evidence>
<evidence type="ECO:0000256" key="3">
    <source>
        <dbReference type="SAM" id="Coils"/>
    </source>
</evidence>
<dbReference type="PROSITE" id="PS50111">
    <property type="entry name" value="CHEMOTAXIS_TRANSDUC_2"/>
    <property type="match status" value="1"/>
</dbReference>
<dbReference type="SUPFAM" id="SSF58104">
    <property type="entry name" value="Methyl-accepting chemotaxis protein (MCP) signaling domain"/>
    <property type="match status" value="1"/>
</dbReference>
<keyword evidence="1 2" id="KW-0807">Transducer</keyword>
<accession>A0A4R6MRT5</accession>
<evidence type="ECO:0000313" key="6">
    <source>
        <dbReference type="Proteomes" id="UP000295357"/>
    </source>
</evidence>
<feature type="domain" description="Methyl-accepting transducer" evidence="4">
    <location>
        <begin position="27"/>
        <end position="257"/>
    </location>
</feature>
<name>A0A4R6MRT5_9BURK</name>
<feature type="coiled-coil region" evidence="3">
    <location>
        <begin position="228"/>
        <end position="255"/>
    </location>
</feature>
<proteinExistence type="predicted"/>
<keyword evidence="6" id="KW-1185">Reference proteome</keyword>
<dbReference type="GO" id="GO:0016020">
    <property type="term" value="C:membrane"/>
    <property type="evidence" value="ECO:0007669"/>
    <property type="project" value="InterPro"/>
</dbReference>
<dbReference type="GO" id="GO:0007165">
    <property type="term" value="P:signal transduction"/>
    <property type="evidence" value="ECO:0007669"/>
    <property type="project" value="UniProtKB-KW"/>
</dbReference>
<dbReference type="EMBL" id="SNXE01000012">
    <property type="protein sequence ID" value="TDP05043.1"/>
    <property type="molecule type" value="Genomic_DNA"/>
</dbReference>
<dbReference type="Pfam" id="PF00015">
    <property type="entry name" value="MCPsignal"/>
    <property type="match status" value="1"/>
</dbReference>
<evidence type="ECO:0000259" key="4">
    <source>
        <dbReference type="PROSITE" id="PS50111"/>
    </source>
</evidence>